<organism evidence="2">
    <name type="scientific">Oryza nivara</name>
    <name type="common">Indian wild rice</name>
    <name type="synonym">Oryza sativa f. spontanea</name>
    <dbReference type="NCBI Taxonomy" id="4536"/>
    <lineage>
        <taxon>Eukaryota</taxon>
        <taxon>Viridiplantae</taxon>
        <taxon>Streptophyta</taxon>
        <taxon>Embryophyta</taxon>
        <taxon>Tracheophyta</taxon>
        <taxon>Spermatophyta</taxon>
        <taxon>Magnoliopsida</taxon>
        <taxon>Liliopsida</taxon>
        <taxon>Poales</taxon>
        <taxon>Poaceae</taxon>
        <taxon>BOP clade</taxon>
        <taxon>Oryzoideae</taxon>
        <taxon>Oryzeae</taxon>
        <taxon>Oryzinae</taxon>
        <taxon>Oryza</taxon>
    </lineage>
</organism>
<evidence type="ECO:0000313" key="3">
    <source>
        <dbReference type="Proteomes" id="UP000006591"/>
    </source>
</evidence>
<sequence length="49" mass="5162">MLWLMGAPSLAPLSVLATATPFGAVHLLEGVATGALVQLHFKSFLRVKT</sequence>
<evidence type="ECO:0000256" key="1">
    <source>
        <dbReference type="SAM" id="SignalP"/>
    </source>
</evidence>
<feature type="chain" id="PRO_5002363968" evidence="1">
    <location>
        <begin position="20"/>
        <end position="49"/>
    </location>
</feature>
<feature type="signal peptide" evidence="1">
    <location>
        <begin position="1"/>
        <end position="19"/>
    </location>
</feature>
<name>A0A0E0J824_ORYNI</name>
<accession>A0A0E0J824</accession>
<dbReference type="Gramene" id="ONIVA12G05940.1">
    <property type="protein sequence ID" value="ONIVA12G05940.1"/>
    <property type="gene ID" value="ONIVA12G05940"/>
</dbReference>
<dbReference type="Proteomes" id="UP000006591">
    <property type="component" value="Chromosome 12"/>
</dbReference>
<reference evidence="2" key="2">
    <citation type="submission" date="2018-04" db="EMBL/GenBank/DDBJ databases">
        <title>OnivRS2 (Oryza nivara Reference Sequence Version 2).</title>
        <authorList>
            <person name="Zhang J."/>
            <person name="Kudrna D."/>
            <person name="Lee S."/>
            <person name="Talag J."/>
            <person name="Rajasekar S."/>
            <person name="Welchert J."/>
            <person name="Hsing Y.-I."/>
            <person name="Wing R.A."/>
        </authorList>
    </citation>
    <scope>NUCLEOTIDE SEQUENCE [LARGE SCALE GENOMIC DNA]</scope>
    <source>
        <strain evidence="2">SL10</strain>
    </source>
</reference>
<reference evidence="2" key="1">
    <citation type="submission" date="2015-04" db="UniProtKB">
        <authorList>
            <consortium name="EnsemblPlants"/>
        </authorList>
    </citation>
    <scope>IDENTIFICATION</scope>
    <source>
        <strain evidence="2">SL10</strain>
    </source>
</reference>
<dbReference type="HOGENOM" id="CLU_3145039_0_0_1"/>
<dbReference type="AlphaFoldDB" id="A0A0E0J824"/>
<evidence type="ECO:0000313" key="2">
    <source>
        <dbReference type="EnsemblPlants" id="ONIVA12G05940.1"/>
    </source>
</evidence>
<keyword evidence="1" id="KW-0732">Signal</keyword>
<dbReference type="EnsemblPlants" id="ONIVA12G05940.1">
    <property type="protein sequence ID" value="ONIVA12G05940.1"/>
    <property type="gene ID" value="ONIVA12G05940"/>
</dbReference>
<proteinExistence type="predicted"/>
<keyword evidence="3" id="KW-1185">Reference proteome</keyword>
<protein>
    <submittedName>
        <fullName evidence="2">Uncharacterized protein</fullName>
    </submittedName>
</protein>